<keyword evidence="2" id="KW-1185">Reference proteome</keyword>
<evidence type="ECO:0000313" key="2">
    <source>
        <dbReference type="Proteomes" id="UP000366065"/>
    </source>
</evidence>
<organism evidence="1 2">
    <name type="scientific">Pandoraea capi</name>
    <dbReference type="NCBI Taxonomy" id="2508286"/>
    <lineage>
        <taxon>Bacteria</taxon>
        <taxon>Pseudomonadati</taxon>
        <taxon>Pseudomonadota</taxon>
        <taxon>Betaproteobacteria</taxon>
        <taxon>Burkholderiales</taxon>
        <taxon>Burkholderiaceae</taxon>
        <taxon>Pandoraea</taxon>
    </lineage>
</organism>
<gene>
    <name evidence="1" type="ORF">PCA20602_02568</name>
</gene>
<name>A0ABY6VZZ6_9BURK</name>
<comment type="caution">
    <text evidence="1">The sequence shown here is derived from an EMBL/GenBank/DDBJ whole genome shotgun (WGS) entry which is preliminary data.</text>
</comment>
<dbReference type="EMBL" id="CABPRV010000005">
    <property type="protein sequence ID" value="VVE09713.1"/>
    <property type="molecule type" value="Genomic_DNA"/>
</dbReference>
<reference evidence="1 2" key="1">
    <citation type="submission" date="2019-08" db="EMBL/GenBank/DDBJ databases">
        <authorList>
            <person name="Peeters C."/>
        </authorList>
    </citation>
    <scope>NUCLEOTIDE SEQUENCE [LARGE SCALE GENOMIC DNA]</scope>
    <source>
        <strain evidence="1 2">LMG 20602</strain>
    </source>
</reference>
<protein>
    <submittedName>
        <fullName evidence="1">Uncharacterized protein</fullName>
    </submittedName>
</protein>
<dbReference type="Proteomes" id="UP000366065">
    <property type="component" value="Unassembled WGS sequence"/>
</dbReference>
<evidence type="ECO:0000313" key="1">
    <source>
        <dbReference type="EMBL" id="VVE09713.1"/>
    </source>
</evidence>
<sequence length="219" mass="24069">MTPPHRNGQPDAGFGVASAFAALPDGRMYTRDRSGISCFDAAANLDPPFGTGGHAPLDFSSDYPALRHWNVSQIVVQADGKLVLAGTVGGTTARRRPVGHDAKPRDSTRWEAADDRPVVRCRTGTHTTESISALSGKTFPCQLTGWTVVAEFCRHETTRMNPSMKMINDRRSRAAEWRIHVTPRRGSTDVLCCATWVRSPQAMRSAHRRVPRIPLPFPP</sequence>
<accession>A0ABY6VZZ6</accession>
<proteinExistence type="predicted"/>